<protein>
    <submittedName>
        <fullName evidence="2">Uncharacterized protein</fullName>
    </submittedName>
</protein>
<proteinExistence type="predicted"/>
<name>A0A6J4RWE3_9ACTN</name>
<feature type="compositionally biased region" description="Low complexity" evidence="1">
    <location>
        <begin position="1"/>
        <end position="13"/>
    </location>
</feature>
<dbReference type="AlphaFoldDB" id="A0A6J4RWE3"/>
<dbReference type="EMBL" id="CADCVO010000176">
    <property type="protein sequence ID" value="CAA9480607.1"/>
    <property type="molecule type" value="Genomic_DNA"/>
</dbReference>
<feature type="non-terminal residue" evidence="2">
    <location>
        <position position="1"/>
    </location>
</feature>
<accession>A0A6J4RWE3</accession>
<evidence type="ECO:0000256" key="1">
    <source>
        <dbReference type="SAM" id="MobiDB-lite"/>
    </source>
</evidence>
<feature type="region of interest" description="Disordered" evidence="1">
    <location>
        <begin position="1"/>
        <end position="30"/>
    </location>
</feature>
<organism evidence="2">
    <name type="scientific">uncultured Solirubrobacteraceae bacterium</name>
    <dbReference type="NCBI Taxonomy" id="1162706"/>
    <lineage>
        <taxon>Bacteria</taxon>
        <taxon>Bacillati</taxon>
        <taxon>Actinomycetota</taxon>
        <taxon>Thermoleophilia</taxon>
        <taxon>Solirubrobacterales</taxon>
        <taxon>Solirubrobacteraceae</taxon>
        <taxon>environmental samples</taxon>
    </lineage>
</organism>
<reference evidence="2" key="1">
    <citation type="submission" date="2020-02" db="EMBL/GenBank/DDBJ databases">
        <authorList>
            <person name="Meier V. D."/>
        </authorList>
    </citation>
    <scope>NUCLEOTIDE SEQUENCE</scope>
    <source>
        <strain evidence="2">AVDCRST_MAG13</strain>
    </source>
</reference>
<evidence type="ECO:0000313" key="2">
    <source>
        <dbReference type="EMBL" id="CAA9480607.1"/>
    </source>
</evidence>
<gene>
    <name evidence="2" type="ORF">AVDCRST_MAG13-1143</name>
</gene>
<sequence>PAAARPPAVRPPALFTRLDPWLPGAGPPGR</sequence>